<gene>
    <name evidence="1" type="ORF">RND81_05G040900</name>
</gene>
<organism evidence="1 2">
    <name type="scientific">Saponaria officinalis</name>
    <name type="common">Common soapwort</name>
    <name type="synonym">Lychnis saponaria</name>
    <dbReference type="NCBI Taxonomy" id="3572"/>
    <lineage>
        <taxon>Eukaryota</taxon>
        <taxon>Viridiplantae</taxon>
        <taxon>Streptophyta</taxon>
        <taxon>Embryophyta</taxon>
        <taxon>Tracheophyta</taxon>
        <taxon>Spermatophyta</taxon>
        <taxon>Magnoliopsida</taxon>
        <taxon>eudicotyledons</taxon>
        <taxon>Gunneridae</taxon>
        <taxon>Pentapetalae</taxon>
        <taxon>Caryophyllales</taxon>
        <taxon>Caryophyllaceae</taxon>
        <taxon>Caryophylleae</taxon>
        <taxon>Saponaria</taxon>
    </lineage>
</organism>
<keyword evidence="2" id="KW-1185">Reference proteome</keyword>
<proteinExistence type="predicted"/>
<sequence length="394" mass="45490">MEFDDVEFVMDWINERIFIISLREALRKLYEKSKRIGMSKKVESLEIVEDLCFSDEILVEIDSALNFDLPPLFDEYDEPILSKGEENTVFNGGSCVDFNLPPKFDEYGDEDTIISGFYASCYSIDDGDALDVCNQQVTSLLGLFCARGQRYVQVFGDTQRVYMLLMKEIRVGDDARADHVYHQQQNSSCELLGAFEHRKQGMFGDGQQLRGLLEEFSGVFPDELPPYQVVAYEFQSFDHCLFELQVKKNATTDQNPSYSLDLVFEFIRWVFDPGKLRLVSVFNAPCYSLDNEVFDFYASKTVNESNISLLAFENVITSKCIDMKITLTACIFEVVYSSAHKSGFTCSNFENFICMKSRGSPLQYGVRIMHFHWVNNSRFEFKDCHKWMRVELII</sequence>
<comment type="caution">
    <text evidence="1">The sequence shown here is derived from an EMBL/GenBank/DDBJ whole genome shotgun (WGS) entry which is preliminary data.</text>
</comment>
<dbReference type="Proteomes" id="UP001443914">
    <property type="component" value="Unassembled WGS sequence"/>
</dbReference>
<reference evidence="1" key="1">
    <citation type="submission" date="2024-03" db="EMBL/GenBank/DDBJ databases">
        <title>WGS assembly of Saponaria officinalis var. Norfolk2.</title>
        <authorList>
            <person name="Jenkins J."/>
            <person name="Shu S."/>
            <person name="Grimwood J."/>
            <person name="Barry K."/>
            <person name="Goodstein D."/>
            <person name="Schmutz J."/>
            <person name="Leebens-Mack J."/>
            <person name="Osbourn A."/>
        </authorList>
    </citation>
    <scope>NUCLEOTIDE SEQUENCE [LARGE SCALE GENOMIC DNA]</scope>
    <source>
        <strain evidence="1">JIC</strain>
    </source>
</reference>
<protein>
    <submittedName>
        <fullName evidence="1">Uncharacterized protein</fullName>
    </submittedName>
</protein>
<evidence type="ECO:0000313" key="2">
    <source>
        <dbReference type="Proteomes" id="UP001443914"/>
    </source>
</evidence>
<accession>A0AAW1KQM0</accession>
<name>A0AAW1KQM0_SAPOF</name>
<evidence type="ECO:0000313" key="1">
    <source>
        <dbReference type="EMBL" id="KAK9724006.1"/>
    </source>
</evidence>
<dbReference type="AlphaFoldDB" id="A0AAW1KQM0"/>
<dbReference type="EMBL" id="JBDFQZ010000005">
    <property type="protein sequence ID" value="KAK9724006.1"/>
    <property type="molecule type" value="Genomic_DNA"/>
</dbReference>